<keyword evidence="2" id="KW-0560">Oxidoreductase</keyword>
<dbReference type="GO" id="GO:0016491">
    <property type="term" value="F:oxidoreductase activity"/>
    <property type="evidence" value="ECO:0007669"/>
    <property type="project" value="UniProtKB-KW"/>
</dbReference>
<dbReference type="Pfam" id="PF01408">
    <property type="entry name" value="GFO_IDH_MocA"/>
    <property type="match status" value="1"/>
</dbReference>
<keyword evidence="7" id="KW-1185">Reference proteome</keyword>
<dbReference type="PANTHER" id="PTHR22604:SF105">
    <property type="entry name" value="TRANS-1,2-DIHYDROBENZENE-1,2-DIOL DEHYDROGENASE"/>
    <property type="match status" value="1"/>
</dbReference>
<keyword evidence="3" id="KW-0520">NAD</keyword>
<evidence type="ECO:0000256" key="1">
    <source>
        <dbReference type="ARBA" id="ARBA00010928"/>
    </source>
</evidence>
<dbReference type="SUPFAM" id="SSF55347">
    <property type="entry name" value="Glyceraldehyde-3-phosphate dehydrogenase-like, C-terminal domain"/>
    <property type="match status" value="1"/>
</dbReference>
<evidence type="ECO:0000259" key="5">
    <source>
        <dbReference type="Pfam" id="PF22725"/>
    </source>
</evidence>
<feature type="domain" description="GFO/IDH/MocA-like oxidoreductase" evidence="5">
    <location>
        <begin position="151"/>
        <end position="259"/>
    </location>
</feature>
<proteinExistence type="inferred from homology"/>
<dbReference type="Proteomes" id="UP000231742">
    <property type="component" value="Unassembled WGS sequence"/>
</dbReference>
<dbReference type="Gene3D" id="3.40.50.720">
    <property type="entry name" value="NAD(P)-binding Rossmann-like Domain"/>
    <property type="match status" value="1"/>
</dbReference>
<protein>
    <submittedName>
        <fullName evidence="6">Putative dehydrogenase</fullName>
    </submittedName>
</protein>
<feature type="domain" description="Gfo/Idh/MocA-like oxidoreductase N-terminal" evidence="4">
    <location>
        <begin position="21"/>
        <end position="136"/>
    </location>
</feature>
<reference evidence="6 7" key="1">
    <citation type="submission" date="2017-11" db="EMBL/GenBank/DDBJ databases">
        <title>Genomic Encyclopedia of Archaeal and Bacterial Type Strains, Phase II (KMG-II): From Individual Species to Whole Genera.</title>
        <authorList>
            <person name="Goeker M."/>
        </authorList>
    </citation>
    <scope>NUCLEOTIDE SEQUENCE [LARGE SCALE GENOMIC DNA]</scope>
    <source>
        <strain evidence="6 7">DSM 16400</strain>
    </source>
</reference>
<comment type="caution">
    <text evidence="6">The sequence shown here is derived from an EMBL/GenBank/DDBJ whole genome shotgun (WGS) entry which is preliminary data.</text>
</comment>
<gene>
    <name evidence="6" type="ORF">CLV85_2423</name>
</gene>
<evidence type="ECO:0000259" key="4">
    <source>
        <dbReference type="Pfam" id="PF01408"/>
    </source>
</evidence>
<name>A0A2M9D470_9MICO</name>
<dbReference type="Gene3D" id="3.30.360.10">
    <property type="entry name" value="Dihydrodipicolinate Reductase, domain 2"/>
    <property type="match status" value="1"/>
</dbReference>
<accession>A0A2M9D470</accession>
<dbReference type="InterPro" id="IPR036291">
    <property type="entry name" value="NAD(P)-bd_dom_sf"/>
</dbReference>
<evidence type="ECO:0000313" key="6">
    <source>
        <dbReference type="EMBL" id="PJJ78843.1"/>
    </source>
</evidence>
<dbReference type="SUPFAM" id="SSF51735">
    <property type="entry name" value="NAD(P)-binding Rossmann-fold domains"/>
    <property type="match status" value="1"/>
</dbReference>
<dbReference type="Pfam" id="PF22725">
    <property type="entry name" value="GFO_IDH_MocA_C3"/>
    <property type="match status" value="1"/>
</dbReference>
<dbReference type="EMBL" id="PGFH01000002">
    <property type="protein sequence ID" value="PJJ78843.1"/>
    <property type="molecule type" value="Genomic_DNA"/>
</dbReference>
<sequence length="346" mass="36491">MFPTTFPAPIIPAADSVPALRWGIMAPGGIAATFAEAVQAHTEQKLVAVASRSLGRAQDFANTWGIEKAYGDYAELLANPDIDVIYIAAQQHVHRDLALQSIAAGKHILVEKPFAMTGAEAREIVAAARAAGVFAMEAMWTRYLPQTSIINQLVADGTLGDIHLVTADHGQRIPEGHRVRSLDSGGGALLDLGIYPIAFASQILGAPSAVHNVGSLIESGVDAQSLLTLSYKSAAQAQLNTTLLARTPITASVAGTDALLEVGNGFFTPTSLTLSKPGFNGESIHWKDETGVVGHRGLSYQATALAGFVAQGLTESLVHSLDETVAILDTIDSARWQLGYRFGSEQ</sequence>
<comment type="similarity">
    <text evidence="1">Belongs to the Gfo/Idh/MocA family.</text>
</comment>
<dbReference type="AlphaFoldDB" id="A0A2M9D470"/>
<evidence type="ECO:0000256" key="3">
    <source>
        <dbReference type="ARBA" id="ARBA00023027"/>
    </source>
</evidence>
<dbReference type="InterPro" id="IPR055170">
    <property type="entry name" value="GFO_IDH_MocA-like_dom"/>
</dbReference>
<dbReference type="InterPro" id="IPR050984">
    <property type="entry name" value="Gfo/Idh/MocA_domain"/>
</dbReference>
<dbReference type="GO" id="GO:0000166">
    <property type="term" value="F:nucleotide binding"/>
    <property type="evidence" value="ECO:0007669"/>
    <property type="project" value="InterPro"/>
</dbReference>
<organism evidence="6 7">
    <name type="scientific">Salinibacterium amurskyense</name>
    <dbReference type="NCBI Taxonomy" id="205941"/>
    <lineage>
        <taxon>Bacteria</taxon>
        <taxon>Bacillati</taxon>
        <taxon>Actinomycetota</taxon>
        <taxon>Actinomycetes</taxon>
        <taxon>Micrococcales</taxon>
        <taxon>Microbacteriaceae</taxon>
        <taxon>Salinibacterium</taxon>
    </lineage>
</organism>
<dbReference type="InterPro" id="IPR000683">
    <property type="entry name" value="Gfo/Idh/MocA-like_OxRdtase_N"/>
</dbReference>
<dbReference type="PANTHER" id="PTHR22604">
    <property type="entry name" value="OXIDOREDUCTASES"/>
    <property type="match status" value="1"/>
</dbReference>
<evidence type="ECO:0000256" key="2">
    <source>
        <dbReference type="ARBA" id="ARBA00023002"/>
    </source>
</evidence>
<evidence type="ECO:0000313" key="7">
    <source>
        <dbReference type="Proteomes" id="UP000231742"/>
    </source>
</evidence>